<dbReference type="GO" id="GO:0005813">
    <property type="term" value="C:centrosome"/>
    <property type="evidence" value="ECO:0007669"/>
    <property type="project" value="TreeGrafter"/>
</dbReference>
<proteinExistence type="inferred from homology"/>
<dbReference type="InterPro" id="IPR018937">
    <property type="entry name" value="MMgT"/>
</dbReference>
<dbReference type="KEGG" id="goe:100898952"/>
<evidence type="ECO:0000313" key="7">
    <source>
        <dbReference type="Proteomes" id="UP000694867"/>
    </source>
</evidence>
<dbReference type="GO" id="GO:0012505">
    <property type="term" value="C:endomembrane system"/>
    <property type="evidence" value="ECO:0007669"/>
    <property type="project" value="UniProtKB-SubCell"/>
</dbReference>
<comment type="similarity">
    <text evidence="2">Belongs to the membrane magnesium transporter (TC 1.A.67) family.</text>
</comment>
<evidence type="ECO:0000256" key="2">
    <source>
        <dbReference type="ARBA" id="ARBA00006109"/>
    </source>
</evidence>
<dbReference type="GO" id="GO:0030496">
    <property type="term" value="C:midbody"/>
    <property type="evidence" value="ECO:0007669"/>
    <property type="project" value="TreeGrafter"/>
</dbReference>
<dbReference type="InterPro" id="IPR008657">
    <property type="entry name" value="JTB"/>
</dbReference>
<dbReference type="GeneID" id="100898952"/>
<dbReference type="Pfam" id="PF10270">
    <property type="entry name" value="MMgT"/>
    <property type="match status" value="1"/>
</dbReference>
<evidence type="ECO:0000256" key="4">
    <source>
        <dbReference type="ARBA" id="ARBA00022989"/>
    </source>
</evidence>
<dbReference type="Proteomes" id="UP000694867">
    <property type="component" value="Unplaced"/>
</dbReference>
<keyword evidence="3 6" id="KW-0812">Transmembrane</keyword>
<dbReference type="GO" id="GO:0005819">
    <property type="term" value="C:spindle"/>
    <property type="evidence" value="ECO:0007669"/>
    <property type="project" value="TreeGrafter"/>
</dbReference>
<evidence type="ECO:0000313" key="8">
    <source>
        <dbReference type="RefSeq" id="XP_003748074.2"/>
    </source>
</evidence>
<reference evidence="8" key="1">
    <citation type="submission" date="2025-08" db="UniProtKB">
        <authorList>
            <consortium name="RefSeq"/>
        </authorList>
    </citation>
    <scope>IDENTIFICATION</scope>
</reference>
<comment type="subcellular location">
    <subcellularLocation>
        <location evidence="1">Endomembrane system</location>
        <topology evidence="1">Multi-pass membrane protein</topology>
    </subcellularLocation>
</comment>
<sequence>MIESMSLKKLIFCTIFLIFACLFILTLEGILVESTTNHTVVQEKGCWDDEDFVIRKPCEPCSDFERISKNIAACVSSGYKELLKCSKTGEVYRSCSDSELLHFYKFEMLTWLLGGLSSAFVIFRKRTLDKRMLQRIQQQVAAGAPYYYVLWEAQSGFAFSPMAYVSKGLFWCSVLSLVHCGLSAAQHKSYLRLSEQGSSFVPLDIVVQTIVSLFIAMWSTLRIAGDFMEVRAGAQLQNKTFETVGNCPNFYTFTGKNRPVRNLLVHE</sequence>
<dbReference type="PANTHER" id="PTHR13041:SF3">
    <property type="entry name" value="PROTEIN JTB"/>
    <property type="match status" value="1"/>
</dbReference>
<dbReference type="PANTHER" id="PTHR13041">
    <property type="entry name" value="JTB PROTEIN-RELATED"/>
    <property type="match status" value="1"/>
</dbReference>
<gene>
    <name evidence="8" type="primary">LOC100898952</name>
</gene>
<evidence type="ECO:0000256" key="3">
    <source>
        <dbReference type="ARBA" id="ARBA00022692"/>
    </source>
</evidence>
<evidence type="ECO:0000256" key="1">
    <source>
        <dbReference type="ARBA" id="ARBA00004127"/>
    </source>
</evidence>
<dbReference type="GO" id="GO:0000281">
    <property type="term" value="P:mitotic cytokinesis"/>
    <property type="evidence" value="ECO:0007669"/>
    <property type="project" value="TreeGrafter"/>
</dbReference>
<feature type="transmembrane region" description="Helical" evidence="6">
    <location>
        <begin position="103"/>
        <end position="123"/>
    </location>
</feature>
<dbReference type="AlphaFoldDB" id="A0AAJ6QYI5"/>
<organism evidence="7 8">
    <name type="scientific">Galendromus occidentalis</name>
    <name type="common">western predatory mite</name>
    <dbReference type="NCBI Taxonomy" id="34638"/>
    <lineage>
        <taxon>Eukaryota</taxon>
        <taxon>Metazoa</taxon>
        <taxon>Ecdysozoa</taxon>
        <taxon>Arthropoda</taxon>
        <taxon>Chelicerata</taxon>
        <taxon>Arachnida</taxon>
        <taxon>Acari</taxon>
        <taxon>Parasitiformes</taxon>
        <taxon>Mesostigmata</taxon>
        <taxon>Gamasina</taxon>
        <taxon>Phytoseioidea</taxon>
        <taxon>Phytoseiidae</taxon>
        <taxon>Typhlodrominae</taxon>
        <taxon>Galendromus</taxon>
    </lineage>
</organism>
<protein>
    <submittedName>
        <fullName evidence="8">Uncharacterized protein LOC100898952</fullName>
    </submittedName>
</protein>
<keyword evidence="4 6" id="KW-1133">Transmembrane helix</keyword>
<dbReference type="Pfam" id="PF05439">
    <property type="entry name" value="JTB"/>
    <property type="match status" value="1"/>
</dbReference>
<name>A0AAJ6QYI5_9ACAR</name>
<accession>A0AAJ6QYI5</accession>
<dbReference type="Gene3D" id="3.30.720.220">
    <property type="match status" value="1"/>
</dbReference>
<keyword evidence="7" id="KW-1185">Reference proteome</keyword>
<keyword evidence="5 6" id="KW-0472">Membrane</keyword>
<evidence type="ECO:0000256" key="6">
    <source>
        <dbReference type="SAM" id="Phobius"/>
    </source>
</evidence>
<feature type="transmembrane region" description="Helical" evidence="6">
    <location>
        <begin position="205"/>
        <end position="224"/>
    </location>
</feature>
<dbReference type="GO" id="GO:0005737">
    <property type="term" value="C:cytoplasm"/>
    <property type="evidence" value="ECO:0007669"/>
    <property type="project" value="TreeGrafter"/>
</dbReference>
<evidence type="ECO:0000256" key="5">
    <source>
        <dbReference type="ARBA" id="ARBA00023136"/>
    </source>
</evidence>
<dbReference type="GO" id="GO:0016020">
    <property type="term" value="C:membrane"/>
    <property type="evidence" value="ECO:0007669"/>
    <property type="project" value="InterPro"/>
</dbReference>
<dbReference type="RefSeq" id="XP_003748074.2">
    <property type="nucleotide sequence ID" value="XM_003748026.3"/>
</dbReference>